<dbReference type="PANTHER" id="PTHR46401">
    <property type="entry name" value="GLYCOSYLTRANSFERASE WBBK-RELATED"/>
    <property type="match status" value="1"/>
</dbReference>
<sequence length="371" mass="43026">MRILNIVSSNIVQDPRILKQMETIKLITDDYIVLGKSNINVTDERLKKLNFNYKLFGQSKKENSIIKKISNRIKFGRNVIHFIKCYKPDVIHANDFDVLFIVFLSKYTKARVVYDAHEIYSKNAFINKFKILSGIVQFIEKKIIKKIDYFITVSNAAKGYYLSQGYKKEPIVITNAPIKEEFVTQNNNSSFEVVYQGQLVSNRGYEEFLEAGKHIDDEKINLIIRGFGPLEEELRRTKLLDKINNVNIEDPVEMDQLVKSMSTSQLGVVLTKPTSINFEYTVSNKIFECIHAGLPVLLSPVKEHIYLNNKYNFGIVIDEVTPEKIAKEILKLSKDQEQYRKLKINAIKAADELKWQNEELKLIEIYTKKNL</sequence>
<dbReference type="Gene3D" id="3.40.50.2000">
    <property type="entry name" value="Glycogen Phosphorylase B"/>
    <property type="match status" value="2"/>
</dbReference>
<dbReference type="AlphaFoldDB" id="A0A151A3V3"/>
<evidence type="ECO:0000256" key="1">
    <source>
        <dbReference type="ARBA" id="ARBA00022679"/>
    </source>
</evidence>
<dbReference type="GO" id="GO:0009103">
    <property type="term" value="P:lipopolysaccharide biosynthetic process"/>
    <property type="evidence" value="ECO:0007669"/>
    <property type="project" value="TreeGrafter"/>
</dbReference>
<dbReference type="InterPro" id="IPR001296">
    <property type="entry name" value="Glyco_trans_1"/>
</dbReference>
<dbReference type="Proteomes" id="UP000075418">
    <property type="component" value="Unassembled WGS sequence"/>
</dbReference>
<evidence type="ECO:0000259" key="3">
    <source>
        <dbReference type="Pfam" id="PF13439"/>
    </source>
</evidence>
<gene>
    <name evidence="4" type="ORF">A0131_03390</name>
</gene>
<reference evidence="4 5" key="1">
    <citation type="submission" date="2016-02" db="EMBL/GenBank/DDBJ databases">
        <title>Draft genome sequence of hydrocarbon degrading Staphylococcus saprophyticus Strain CNV2, isolated from crude-oil contaminated soil from Noonmati Oil Refinery, Guwahati, Assam, India.</title>
        <authorList>
            <person name="Mukherjee A."/>
            <person name="Chettri B."/>
            <person name="Langpoklakpam J."/>
            <person name="Singh A.K."/>
            <person name="Chattopadhyay D.J."/>
        </authorList>
    </citation>
    <scope>NUCLEOTIDE SEQUENCE [LARGE SCALE GENOMIC DNA]</scope>
    <source>
        <strain evidence="4 5">CNV2</strain>
    </source>
</reference>
<dbReference type="EMBL" id="LUGM01000002">
    <property type="protein sequence ID" value="KYH13850.1"/>
    <property type="molecule type" value="Genomic_DNA"/>
</dbReference>
<dbReference type="SUPFAM" id="SSF53756">
    <property type="entry name" value="UDP-Glycosyltransferase/glycogen phosphorylase"/>
    <property type="match status" value="1"/>
</dbReference>
<protein>
    <submittedName>
        <fullName evidence="4">Capsular biosynthesis protein</fullName>
    </submittedName>
</protein>
<organism evidence="4 5">
    <name type="scientific">Staphylococcus kloosii</name>
    <dbReference type="NCBI Taxonomy" id="29384"/>
    <lineage>
        <taxon>Bacteria</taxon>
        <taxon>Bacillati</taxon>
        <taxon>Bacillota</taxon>
        <taxon>Bacilli</taxon>
        <taxon>Bacillales</taxon>
        <taxon>Staphylococcaceae</taxon>
        <taxon>Staphylococcus</taxon>
    </lineage>
</organism>
<name>A0A151A3V3_9STAP</name>
<comment type="caution">
    <text evidence="4">The sequence shown here is derived from an EMBL/GenBank/DDBJ whole genome shotgun (WGS) entry which is preliminary data.</text>
</comment>
<proteinExistence type="predicted"/>
<keyword evidence="1" id="KW-0808">Transferase</keyword>
<evidence type="ECO:0000313" key="5">
    <source>
        <dbReference type="Proteomes" id="UP000075418"/>
    </source>
</evidence>
<accession>A0A151A3V3</accession>
<feature type="domain" description="Glycosyltransferase subfamily 4-like N-terminal" evidence="3">
    <location>
        <begin position="65"/>
        <end position="173"/>
    </location>
</feature>
<dbReference type="RefSeq" id="WP_061854080.1">
    <property type="nucleotide sequence ID" value="NZ_LUGM01000002.1"/>
</dbReference>
<dbReference type="GO" id="GO:0016757">
    <property type="term" value="F:glycosyltransferase activity"/>
    <property type="evidence" value="ECO:0007669"/>
    <property type="project" value="InterPro"/>
</dbReference>
<dbReference type="Pfam" id="PF13439">
    <property type="entry name" value="Glyco_transf_4"/>
    <property type="match status" value="1"/>
</dbReference>
<evidence type="ECO:0000313" key="4">
    <source>
        <dbReference type="EMBL" id="KYH13850.1"/>
    </source>
</evidence>
<dbReference type="Pfam" id="PF00534">
    <property type="entry name" value="Glycos_transf_1"/>
    <property type="match status" value="1"/>
</dbReference>
<dbReference type="InterPro" id="IPR028098">
    <property type="entry name" value="Glyco_trans_4-like_N"/>
</dbReference>
<dbReference type="PANTHER" id="PTHR46401:SF2">
    <property type="entry name" value="GLYCOSYLTRANSFERASE WBBK-RELATED"/>
    <property type="match status" value="1"/>
</dbReference>
<evidence type="ECO:0000259" key="2">
    <source>
        <dbReference type="Pfam" id="PF00534"/>
    </source>
</evidence>
<feature type="domain" description="Glycosyl transferase family 1" evidence="2">
    <location>
        <begin position="182"/>
        <end position="348"/>
    </location>
</feature>